<evidence type="ECO:0000256" key="10">
    <source>
        <dbReference type="ARBA" id="ARBA00022989"/>
    </source>
</evidence>
<evidence type="ECO:0000256" key="13">
    <source>
        <dbReference type="ARBA" id="ARBA00057300"/>
    </source>
</evidence>
<reference evidence="16 17" key="1">
    <citation type="submission" date="2018-10" db="EMBL/GenBank/DDBJ databases">
        <title>Genomic Encyclopedia of Type Strains, Phase IV (KMG-IV): sequencing the most valuable type-strain genomes for metagenomic binning, comparative biology and taxonomic classification.</title>
        <authorList>
            <person name="Goeker M."/>
        </authorList>
    </citation>
    <scope>NUCLEOTIDE SEQUENCE [LARGE SCALE GENOMIC DNA]</scope>
    <source>
        <strain evidence="16 17">DSM 3303</strain>
    </source>
</reference>
<dbReference type="Pfam" id="PF13493">
    <property type="entry name" value="DUF4118"/>
    <property type="match status" value="1"/>
</dbReference>
<evidence type="ECO:0000259" key="15">
    <source>
        <dbReference type="PROSITE" id="PS50109"/>
    </source>
</evidence>
<keyword evidence="4" id="KW-0597">Phosphoprotein</keyword>
<evidence type="ECO:0000256" key="4">
    <source>
        <dbReference type="ARBA" id="ARBA00022553"/>
    </source>
</evidence>
<dbReference type="GO" id="GO:0005737">
    <property type="term" value="C:cytoplasm"/>
    <property type="evidence" value="ECO:0007669"/>
    <property type="project" value="UniProtKB-ARBA"/>
</dbReference>
<dbReference type="InterPro" id="IPR025201">
    <property type="entry name" value="KdpD_TM"/>
</dbReference>
<dbReference type="SMART" id="SM00388">
    <property type="entry name" value="HisKA"/>
    <property type="match status" value="1"/>
</dbReference>
<evidence type="ECO:0000256" key="2">
    <source>
        <dbReference type="ARBA" id="ARBA00004141"/>
    </source>
</evidence>
<dbReference type="Gene3D" id="3.30.450.40">
    <property type="match status" value="1"/>
</dbReference>
<dbReference type="Gene3D" id="3.30.565.10">
    <property type="entry name" value="Histidine kinase-like ATPase, C-terminal domain"/>
    <property type="match status" value="1"/>
</dbReference>
<dbReference type="Pfam" id="PF02518">
    <property type="entry name" value="HATPase_c"/>
    <property type="match status" value="1"/>
</dbReference>
<dbReference type="SMART" id="SM00387">
    <property type="entry name" value="HATPase_c"/>
    <property type="match status" value="1"/>
</dbReference>
<dbReference type="InterPro" id="IPR014729">
    <property type="entry name" value="Rossmann-like_a/b/a_fold"/>
</dbReference>
<evidence type="ECO:0000256" key="9">
    <source>
        <dbReference type="ARBA" id="ARBA00022840"/>
    </source>
</evidence>
<dbReference type="PROSITE" id="PS50109">
    <property type="entry name" value="HIS_KIN"/>
    <property type="match status" value="1"/>
</dbReference>
<keyword evidence="12 14" id="KW-0472">Membrane</keyword>
<keyword evidence="11" id="KW-0902">Two-component regulatory system</keyword>
<dbReference type="SUPFAM" id="SSF52402">
    <property type="entry name" value="Adenine nucleotide alpha hydrolases-like"/>
    <property type="match status" value="1"/>
</dbReference>
<comment type="caution">
    <text evidence="16">The sequence shown here is derived from an EMBL/GenBank/DDBJ whole genome shotgun (WGS) entry which is preliminary data.</text>
</comment>
<dbReference type="PRINTS" id="PR00344">
    <property type="entry name" value="BCTRLSENSOR"/>
</dbReference>
<dbReference type="EMBL" id="RBID01000011">
    <property type="protein sequence ID" value="RKQ61432.1"/>
    <property type="molecule type" value="Genomic_DNA"/>
</dbReference>
<keyword evidence="6 14" id="KW-0812">Transmembrane</keyword>
<dbReference type="GO" id="GO:0005524">
    <property type="term" value="F:ATP binding"/>
    <property type="evidence" value="ECO:0007669"/>
    <property type="project" value="UniProtKB-KW"/>
</dbReference>
<evidence type="ECO:0000256" key="12">
    <source>
        <dbReference type="ARBA" id="ARBA00023136"/>
    </source>
</evidence>
<protein>
    <recommendedName>
        <fullName evidence="3">histidine kinase</fullName>
        <ecNumber evidence="3">2.7.13.3</ecNumber>
    </recommendedName>
</protein>
<dbReference type="InterPro" id="IPR003661">
    <property type="entry name" value="HisK_dim/P_dom"/>
</dbReference>
<keyword evidence="9" id="KW-0067">ATP-binding</keyword>
<dbReference type="InterPro" id="IPR005467">
    <property type="entry name" value="His_kinase_dom"/>
</dbReference>
<dbReference type="InterPro" id="IPR029016">
    <property type="entry name" value="GAF-like_dom_sf"/>
</dbReference>
<organism evidence="16 17">
    <name type="scientific">Vogesella indigofera</name>
    <name type="common">Pseudomonas indigofera</name>
    <dbReference type="NCBI Taxonomy" id="45465"/>
    <lineage>
        <taxon>Bacteria</taxon>
        <taxon>Pseudomonadati</taxon>
        <taxon>Pseudomonadota</taxon>
        <taxon>Betaproteobacteria</taxon>
        <taxon>Neisseriales</taxon>
        <taxon>Chromobacteriaceae</taxon>
        <taxon>Vogesella</taxon>
    </lineage>
</organism>
<dbReference type="GO" id="GO:0000155">
    <property type="term" value="F:phosphorelay sensor kinase activity"/>
    <property type="evidence" value="ECO:0007669"/>
    <property type="project" value="InterPro"/>
</dbReference>
<dbReference type="Gene3D" id="1.20.120.620">
    <property type="entry name" value="Backbone structure of the membrane domain of e. Coli histidine kinase receptor kdpd"/>
    <property type="match status" value="1"/>
</dbReference>
<dbReference type="InterPro" id="IPR036890">
    <property type="entry name" value="HATPase_C_sf"/>
</dbReference>
<dbReference type="InterPro" id="IPR003852">
    <property type="entry name" value="Sig_transdc_His_kinase_KdpD_N"/>
</dbReference>
<evidence type="ECO:0000256" key="5">
    <source>
        <dbReference type="ARBA" id="ARBA00022679"/>
    </source>
</evidence>
<evidence type="ECO:0000256" key="8">
    <source>
        <dbReference type="ARBA" id="ARBA00022777"/>
    </source>
</evidence>
<proteinExistence type="predicted"/>
<dbReference type="SUPFAM" id="SSF55874">
    <property type="entry name" value="ATPase domain of HSP90 chaperone/DNA topoisomerase II/histidine kinase"/>
    <property type="match status" value="1"/>
</dbReference>
<dbReference type="Gene3D" id="1.10.287.130">
    <property type="match status" value="1"/>
</dbReference>
<dbReference type="GO" id="GO:0005886">
    <property type="term" value="C:plasma membrane"/>
    <property type="evidence" value="ECO:0007669"/>
    <property type="project" value="TreeGrafter"/>
</dbReference>
<evidence type="ECO:0000256" key="6">
    <source>
        <dbReference type="ARBA" id="ARBA00022692"/>
    </source>
</evidence>
<dbReference type="EC" id="2.7.13.3" evidence="3"/>
<dbReference type="PANTHER" id="PTHR45569:SF1">
    <property type="entry name" value="SENSOR PROTEIN KDPD"/>
    <property type="match status" value="1"/>
</dbReference>
<dbReference type="CDD" id="cd00075">
    <property type="entry name" value="HATPase"/>
    <property type="match status" value="1"/>
</dbReference>
<evidence type="ECO:0000313" key="16">
    <source>
        <dbReference type="EMBL" id="RKQ61432.1"/>
    </source>
</evidence>
<evidence type="ECO:0000256" key="1">
    <source>
        <dbReference type="ARBA" id="ARBA00000085"/>
    </source>
</evidence>
<feature type="transmembrane region" description="Helical" evidence="14">
    <location>
        <begin position="467"/>
        <end position="488"/>
    </location>
</feature>
<gene>
    <name evidence="16" type="ORF">C8E02_1207</name>
</gene>
<comment type="subcellular location">
    <subcellularLocation>
        <location evidence="2">Membrane</location>
        <topology evidence="2">Multi-pass membrane protein</topology>
    </subcellularLocation>
</comment>
<name>A0A495BLE0_VOGIN</name>
<dbReference type="InterPro" id="IPR052023">
    <property type="entry name" value="Histidine_kinase_KdpD"/>
</dbReference>
<evidence type="ECO:0000256" key="7">
    <source>
        <dbReference type="ARBA" id="ARBA00022741"/>
    </source>
</evidence>
<dbReference type="InterPro" id="IPR003018">
    <property type="entry name" value="GAF"/>
</dbReference>
<dbReference type="Gene3D" id="3.40.50.300">
    <property type="entry name" value="P-loop containing nucleotide triphosphate hydrolases"/>
    <property type="match status" value="1"/>
</dbReference>
<sequence length="886" mass="95141">MMDDDLRPDPDALLAALPAPRGKLKLFFGAAPGVGKTYAMLAEAQEKRAAGLDVVVGWVDTHGRAETEALLAGLDVLPRKQIAYRGKQVAEFDIDAVLARRPALVVVDELPHSNAPGSRHPKRWQDVDELLAAGIDVYSAMNVQHLDSLNDVVSGVTGVAVAETVPDHVFDRASEVRLVDLPPDDLLLRLAAGKVYLPEVAERAAGHFFRKGNLIALRELALRRLADRVDGQMRAQREVQSRAPVWATSLGVLLVLGHGDEDSAVRQAARLARALSAPWHAVWVDRGHAGAAARSSVLAALAQAAEQGAHTLVLAGPAPASLIADYARRHNLSLLALSQRGNRPRWFWRASLQQQLAQRAPELNCLILAAGERRPAATAGWRWPRAGAGGGGGWWQTTLASLALTAAMLPLRGVLDAANLVMLYLLLVLLAAVRYGRAPAAWAAVLSVALFDFFFVAPHWSFAVSDIQYLITFAVMLTVGLVAGQLVASQRQSAAQAGQREAHTRYLYEMARELGSALMPEQVGEITGRFLQASLNAQISLWLPDAEEQLEALPDTPLAVDAALVRWCFDHQQAAGQGTHTLPDAAQLYLPLQAPMRTRGVLVVAVPDVLALADPDNRRLCEAVAALAAQTLERLHYIEVAQQTLLSMESERLRHSLLAALSHDLRTPLTALSGNAETLLLALQRGGRAEQEQAALLLAQSQRITRLVTNLLEMARLQAGGVTLHQDWLPADEVIGTAIAALGNTLDAHPLQLDIDPACPMLYGDAILLERLLVNLLENAAKYSPAGSPIRISAAAEDGRILLRVADRGPGLPPGDPARLFDAFSRGERESAISGVGLGLAICRTIADVHGARLSAANRHDGGACFTLSLPLRPPPALDFDLENLP</sequence>
<dbReference type="SUPFAM" id="SSF47384">
    <property type="entry name" value="Homodimeric domain of signal transducing histidine kinase"/>
    <property type="match status" value="1"/>
</dbReference>
<dbReference type="PANTHER" id="PTHR45569">
    <property type="entry name" value="SENSOR PROTEIN KDPD"/>
    <property type="match status" value="1"/>
</dbReference>
<keyword evidence="10 14" id="KW-1133">Transmembrane helix</keyword>
<feature type="transmembrane region" description="Helical" evidence="14">
    <location>
        <begin position="440"/>
        <end position="461"/>
    </location>
</feature>
<feature type="domain" description="Histidine kinase" evidence="15">
    <location>
        <begin position="660"/>
        <end position="874"/>
    </location>
</feature>
<dbReference type="InterPro" id="IPR036097">
    <property type="entry name" value="HisK_dim/P_sf"/>
</dbReference>
<evidence type="ECO:0000313" key="17">
    <source>
        <dbReference type="Proteomes" id="UP000279384"/>
    </source>
</evidence>
<dbReference type="Pfam" id="PF00512">
    <property type="entry name" value="HisKA"/>
    <property type="match status" value="1"/>
</dbReference>
<accession>A0A495BLE0</accession>
<dbReference type="RefSeq" id="WP_120810014.1">
    <property type="nucleotide sequence ID" value="NZ_RBID01000011.1"/>
</dbReference>
<evidence type="ECO:0000256" key="11">
    <source>
        <dbReference type="ARBA" id="ARBA00023012"/>
    </source>
</evidence>
<keyword evidence="5" id="KW-0808">Transferase</keyword>
<dbReference type="InterPro" id="IPR027417">
    <property type="entry name" value="P-loop_NTPase"/>
</dbReference>
<dbReference type="GO" id="GO:0042802">
    <property type="term" value="F:identical protein binding"/>
    <property type="evidence" value="ECO:0007669"/>
    <property type="project" value="UniProtKB-ARBA"/>
</dbReference>
<dbReference type="Gene3D" id="3.40.50.620">
    <property type="entry name" value="HUPs"/>
    <property type="match status" value="1"/>
</dbReference>
<dbReference type="InterPro" id="IPR004358">
    <property type="entry name" value="Sig_transdc_His_kin-like_C"/>
</dbReference>
<dbReference type="InterPro" id="IPR003594">
    <property type="entry name" value="HATPase_dom"/>
</dbReference>
<dbReference type="InterPro" id="IPR038318">
    <property type="entry name" value="KdpD_sf"/>
</dbReference>
<evidence type="ECO:0000256" key="3">
    <source>
        <dbReference type="ARBA" id="ARBA00012438"/>
    </source>
</evidence>
<dbReference type="FunFam" id="3.40.50.300:FF:000483">
    <property type="entry name" value="Sensor histidine kinase KdpD"/>
    <property type="match status" value="1"/>
</dbReference>
<dbReference type="Proteomes" id="UP000279384">
    <property type="component" value="Unassembled WGS sequence"/>
</dbReference>
<keyword evidence="7" id="KW-0547">Nucleotide-binding</keyword>
<dbReference type="FunFam" id="3.30.565.10:FF:000042">
    <property type="entry name" value="Two-component sensor histidine kinase KdpD"/>
    <property type="match status" value="1"/>
</dbReference>
<dbReference type="Pfam" id="PF13492">
    <property type="entry name" value="GAF_3"/>
    <property type="match status" value="1"/>
</dbReference>
<dbReference type="AlphaFoldDB" id="A0A495BLE0"/>
<feature type="transmembrane region" description="Helical" evidence="14">
    <location>
        <begin position="414"/>
        <end position="433"/>
    </location>
</feature>
<evidence type="ECO:0000256" key="14">
    <source>
        <dbReference type="SAM" id="Phobius"/>
    </source>
</evidence>
<comment type="function">
    <text evidence="13">Member of the two-component regulatory system KdpD/KdpE involved in the regulation of the kdp operon. KdpD may function as a membrane-associated protein kinase that phosphorylates KdpE in response to environmental signals.</text>
</comment>
<dbReference type="CDD" id="cd00082">
    <property type="entry name" value="HisKA"/>
    <property type="match status" value="1"/>
</dbReference>
<comment type="catalytic activity">
    <reaction evidence="1">
        <text>ATP + protein L-histidine = ADP + protein N-phospho-L-histidine.</text>
        <dbReference type="EC" id="2.7.13.3"/>
    </reaction>
</comment>
<keyword evidence="8 16" id="KW-0418">Kinase</keyword>
<dbReference type="Pfam" id="PF02702">
    <property type="entry name" value="KdpD"/>
    <property type="match status" value="1"/>
</dbReference>